<dbReference type="GO" id="GO:0006633">
    <property type="term" value="P:fatty acid biosynthetic process"/>
    <property type="evidence" value="ECO:0007669"/>
    <property type="project" value="InterPro"/>
</dbReference>
<dbReference type="SUPFAM" id="SSF54637">
    <property type="entry name" value="Thioesterase/thiol ester dehydrase-isomerase"/>
    <property type="match status" value="1"/>
</dbReference>
<evidence type="ECO:0000313" key="7">
    <source>
        <dbReference type="Proteomes" id="UP001216390"/>
    </source>
</evidence>
<organism evidence="6 7">
    <name type="scientific">Iamia majanohamensis</name>
    <dbReference type="NCBI Taxonomy" id="467976"/>
    <lineage>
        <taxon>Bacteria</taxon>
        <taxon>Bacillati</taxon>
        <taxon>Actinomycetota</taxon>
        <taxon>Acidimicrobiia</taxon>
        <taxon>Acidimicrobiales</taxon>
        <taxon>Iamiaceae</taxon>
        <taxon>Iamia</taxon>
    </lineage>
</organism>
<dbReference type="InterPro" id="IPR029069">
    <property type="entry name" value="HotDog_dom_sf"/>
</dbReference>
<dbReference type="InterPro" id="IPR001227">
    <property type="entry name" value="Ac_transferase_dom_sf"/>
</dbReference>
<dbReference type="InterPro" id="IPR020841">
    <property type="entry name" value="PKS_Beta-ketoAc_synthase_dom"/>
</dbReference>
<dbReference type="InterPro" id="IPR042104">
    <property type="entry name" value="PKS_dehydratase_sf"/>
</dbReference>
<feature type="region of interest" description="Disordered" evidence="4">
    <location>
        <begin position="461"/>
        <end position="489"/>
    </location>
</feature>
<dbReference type="InterPro" id="IPR037143">
    <property type="entry name" value="4-PPantetheinyl_Trfase_dom_sf"/>
</dbReference>
<dbReference type="CDD" id="cd00833">
    <property type="entry name" value="PKS"/>
    <property type="match status" value="1"/>
</dbReference>
<protein>
    <submittedName>
        <fullName evidence="6">Beta-ketoacyl synthase N-terminal-like domain-containing protein</fullName>
    </submittedName>
</protein>
<evidence type="ECO:0000256" key="2">
    <source>
        <dbReference type="ARBA" id="ARBA00022553"/>
    </source>
</evidence>
<feature type="domain" description="Ketosynthase family 3 (KS3)" evidence="5">
    <location>
        <begin position="4"/>
        <end position="460"/>
    </location>
</feature>
<dbReference type="Pfam" id="PF00109">
    <property type="entry name" value="ketoacyl-synt"/>
    <property type="match status" value="1"/>
</dbReference>
<name>A0AAE9YGZ1_9ACTN</name>
<dbReference type="Pfam" id="PF00698">
    <property type="entry name" value="Acyl_transf_1"/>
    <property type="match status" value="1"/>
</dbReference>
<dbReference type="KEGG" id="ima:PO878_02480"/>
<evidence type="ECO:0000256" key="3">
    <source>
        <dbReference type="ARBA" id="ARBA00022679"/>
    </source>
</evidence>
<dbReference type="PANTHER" id="PTHR43775">
    <property type="entry name" value="FATTY ACID SYNTHASE"/>
    <property type="match status" value="1"/>
</dbReference>
<dbReference type="Pfam" id="PF02801">
    <property type="entry name" value="Ketoacyl-synt_C"/>
    <property type="match status" value="1"/>
</dbReference>
<evidence type="ECO:0000259" key="5">
    <source>
        <dbReference type="PROSITE" id="PS52004"/>
    </source>
</evidence>
<dbReference type="GO" id="GO:0004315">
    <property type="term" value="F:3-oxoacyl-[acyl-carrier-protein] synthase activity"/>
    <property type="evidence" value="ECO:0007669"/>
    <property type="project" value="InterPro"/>
</dbReference>
<dbReference type="GO" id="GO:0008897">
    <property type="term" value="F:holo-[acyl-carrier-protein] synthase activity"/>
    <property type="evidence" value="ECO:0007669"/>
    <property type="project" value="InterPro"/>
</dbReference>
<dbReference type="Gene3D" id="3.40.47.10">
    <property type="match status" value="1"/>
</dbReference>
<dbReference type="Gene3D" id="3.90.470.20">
    <property type="entry name" value="4'-phosphopantetheinyl transferase domain"/>
    <property type="match status" value="2"/>
</dbReference>
<dbReference type="SMART" id="SM00827">
    <property type="entry name" value="PKS_AT"/>
    <property type="match status" value="1"/>
</dbReference>
<dbReference type="SUPFAM" id="SSF56214">
    <property type="entry name" value="4'-phosphopantetheinyl transferase"/>
    <property type="match status" value="2"/>
</dbReference>
<dbReference type="Proteomes" id="UP001216390">
    <property type="component" value="Chromosome"/>
</dbReference>
<dbReference type="PROSITE" id="PS52004">
    <property type="entry name" value="KS3_2"/>
    <property type="match status" value="1"/>
</dbReference>
<evidence type="ECO:0000256" key="1">
    <source>
        <dbReference type="ARBA" id="ARBA00022450"/>
    </source>
</evidence>
<dbReference type="SUPFAM" id="SSF52151">
    <property type="entry name" value="FabD/lysophospholipase-like"/>
    <property type="match status" value="1"/>
</dbReference>
<dbReference type="InterPro" id="IPR016039">
    <property type="entry name" value="Thiolase-like"/>
</dbReference>
<accession>A0AAE9YGZ1</accession>
<dbReference type="Gene3D" id="3.10.129.110">
    <property type="entry name" value="Polyketide synthase dehydratase"/>
    <property type="match status" value="1"/>
</dbReference>
<dbReference type="Pfam" id="PF14765">
    <property type="entry name" value="PS-DH"/>
    <property type="match status" value="1"/>
</dbReference>
<dbReference type="Pfam" id="PF01648">
    <property type="entry name" value="ACPS"/>
    <property type="match status" value="1"/>
</dbReference>
<dbReference type="RefSeq" id="WP_272737107.1">
    <property type="nucleotide sequence ID" value="NZ_CP116942.1"/>
</dbReference>
<sequence length="1508" mass="158450">MSGAEGIAIVGMGGLFPGAPTIDAFWRNVRAGVDATSTVPPTRWDDLYFDPDRSGADAFYCRRGGFVDDVAEVDPTAFGIMPVAAADAEPDQLLALAAAAAALADAGDPHERLAPTRIGVVLGKGGYLNPAGARLDQRVRTANQLVTSLAELLPDLGPDDLARVREGFLDRLGPEHPETSIGLVPNLAASRVANRLDLRGPAYTVDAACSSAHIAVGRACDELRAGRCDLVLAGGTHHCDDVTLWSVFTQLGALSRAEAIRPFDRAADGILIGEGTGVFALRRLSDAERDGDHIYAVIRGTGVASDGRSATLMSPDVSGQVAALEQAWRESGLDPASVGLVEAHGTATPTGDGVELATLAQVFGPAGDGPRAGLGSVKSMIGHAMAAAGAAGLAKTAMALHDGVLPPTLHVEDPHPDLATTRFRTIGEVEPWEVPDGRLRVAGVDAFGFGGINAHLVLEEHPSSRPDPVPAGPSSGTARGAVVGTGTGGPAPGSVLALAGRDPADVRARLEAWDPTAAPAVEGEGPCRLAIVEPTERKVALARRVLEGGRPFHGRSDVWFAPEGLLTGGGRLAYLFPGVEVAFDPRVDDVAAHLGRTLPETPRGATPLEAQSRGIFAVGRLLSDAVAALGAPADVMAGHSLGEWTGQIASGMIPDAEVDAFLDRLRPGSVEVPGVTYLALGAGAEVAEELVDGLDDAHLSHDNCPHQSIVCGTVEAASVVAGRAQERKVLAQELPFRSGFHSPLFEPYVPGLARDFGDLPLRTPHTPMWSATTGAPYPDDPDEVRALSVRHLLEPVRFRTLVGVLHDADVRVFVQMGVGSLTGFVDDTLRDEPYVALAAASPKHRGMDQLRRVAAALWAEGAAVDPVRLRPLPRPARAAAAAHRPGLRLALGTRLVRGLEPLDRATVDAGRGDDLDRALAELAGDGTPAPLVDEYRTAVAESATAARTVLEALGPGSARGRRPAAPAAATDPGPPPPGPTAPPATTEPAPAAGAPEGPPTLVEEVHLSVEDQPHWLDHAFFEQPPGWADTTDLFPLVPMTGIVEMLTDAACRLVPGTVAIAIEDIRAFRWLAVAPPVTATIRATVVGERDGATLVKAGVDGHTSAVVVVAPDYPDPPAPAARPLHGEVHLPADAEGLYRERHLFHGPAYQGVKEFTRSAADGVAGVLVSQSAPGALLDNAGQLFGFWAAWRVDGDRLVLPTSLQRIALHGPLPPPGTLVDCVVNLTHIDDKTVRADLELTVDGRVWCTIREWEDRRFTTDDHLFLMLRRPQHELLAEPMPGGWVLVREGWVDTATRDVVMRRFLGRDERVQYEARNPNAQRRWLLGRVAAKDAVRAWRRDQGHGPTFPIEVQVANDEAGRPLVTGPDPADLRVSIAHTTGIGVALVREGVDVGIDVEVVEARSASFETTALTPAEAAFATAFDGDRDQFLTTVWAAKEAAAKAAGTGLQGRPQDFEVTEVVVDGSAPEGLGAPRAPVLRIGDRLVATDRVALAAPGHDPKEHVVAWTL</sequence>
<reference evidence="6" key="1">
    <citation type="submission" date="2023-01" db="EMBL/GenBank/DDBJ databases">
        <title>The diversity of Class Acidimicrobiia in South China Sea sediment environments and the proposal of Iamia marina sp. nov., a novel species of the genus Iamia.</title>
        <authorList>
            <person name="He Y."/>
            <person name="Tian X."/>
        </authorList>
    </citation>
    <scope>NUCLEOTIDE SEQUENCE</scope>
    <source>
        <strain evidence="6">DSM 19957</strain>
    </source>
</reference>
<dbReference type="InterPro" id="IPR014031">
    <property type="entry name" value="Ketoacyl_synth_C"/>
</dbReference>
<dbReference type="SUPFAM" id="SSF53901">
    <property type="entry name" value="Thiolase-like"/>
    <property type="match status" value="1"/>
</dbReference>
<dbReference type="InterPro" id="IPR014043">
    <property type="entry name" value="Acyl_transferase_dom"/>
</dbReference>
<dbReference type="PROSITE" id="PS00606">
    <property type="entry name" value="KS3_1"/>
    <property type="match status" value="1"/>
</dbReference>
<gene>
    <name evidence="6" type="ORF">PO878_02480</name>
</gene>
<dbReference type="InterPro" id="IPR050091">
    <property type="entry name" value="PKS_NRPS_Biosynth_Enz"/>
</dbReference>
<dbReference type="InterPro" id="IPR049551">
    <property type="entry name" value="PKS_DH_C"/>
</dbReference>
<feature type="region of interest" description="Disordered" evidence="4">
    <location>
        <begin position="953"/>
        <end position="999"/>
    </location>
</feature>
<dbReference type="Gene3D" id="3.40.366.10">
    <property type="entry name" value="Malonyl-Coenzyme A Acyl Carrier Protein, domain 2"/>
    <property type="match status" value="1"/>
</dbReference>
<evidence type="ECO:0000313" key="6">
    <source>
        <dbReference type="EMBL" id="WCO67586.1"/>
    </source>
</evidence>
<dbReference type="PANTHER" id="PTHR43775:SF37">
    <property type="entry name" value="SI:DKEY-61P9.11"/>
    <property type="match status" value="1"/>
</dbReference>
<keyword evidence="1" id="KW-0596">Phosphopantetheine</keyword>
<feature type="compositionally biased region" description="Pro residues" evidence="4">
    <location>
        <begin position="972"/>
        <end position="982"/>
    </location>
</feature>
<proteinExistence type="predicted"/>
<keyword evidence="2" id="KW-0597">Phosphoprotein</keyword>
<evidence type="ECO:0000256" key="4">
    <source>
        <dbReference type="SAM" id="MobiDB-lite"/>
    </source>
</evidence>
<dbReference type="GO" id="GO:0000287">
    <property type="term" value="F:magnesium ion binding"/>
    <property type="evidence" value="ECO:0007669"/>
    <property type="project" value="InterPro"/>
</dbReference>
<dbReference type="InterPro" id="IPR014030">
    <property type="entry name" value="Ketoacyl_synth_N"/>
</dbReference>
<keyword evidence="3" id="KW-0808">Transferase</keyword>
<dbReference type="SMART" id="SM00825">
    <property type="entry name" value="PKS_KS"/>
    <property type="match status" value="1"/>
</dbReference>
<dbReference type="InterPro" id="IPR018201">
    <property type="entry name" value="Ketoacyl_synth_AS"/>
</dbReference>
<dbReference type="GO" id="GO:0004312">
    <property type="term" value="F:fatty acid synthase activity"/>
    <property type="evidence" value="ECO:0007669"/>
    <property type="project" value="TreeGrafter"/>
</dbReference>
<dbReference type="InterPro" id="IPR016035">
    <property type="entry name" value="Acyl_Trfase/lysoPLipase"/>
</dbReference>
<dbReference type="InterPro" id="IPR008278">
    <property type="entry name" value="4-PPantetheinyl_Trfase_dom"/>
</dbReference>
<feature type="compositionally biased region" description="Low complexity" evidence="4">
    <location>
        <begin position="954"/>
        <end position="971"/>
    </location>
</feature>
<keyword evidence="7" id="KW-1185">Reference proteome</keyword>
<dbReference type="EMBL" id="CP116942">
    <property type="protein sequence ID" value="WCO67586.1"/>
    <property type="molecule type" value="Genomic_DNA"/>
</dbReference>
<feature type="compositionally biased region" description="Low complexity" evidence="4">
    <location>
        <begin position="983"/>
        <end position="995"/>
    </location>
</feature>